<feature type="region of interest" description="C-terminal hotdog fold" evidence="8">
    <location>
        <begin position="1147"/>
        <end position="1296"/>
    </location>
</feature>
<feature type="domain" description="Carrier" evidence="10">
    <location>
        <begin position="2498"/>
        <end position="2578"/>
    </location>
</feature>
<dbReference type="InterPro" id="IPR020843">
    <property type="entry name" value="ER"/>
</dbReference>
<keyword evidence="3" id="KW-0808">Transferase</keyword>
<feature type="active site" description="Proton donor; for dehydratase activity" evidence="8">
    <location>
        <position position="1205"/>
    </location>
</feature>
<dbReference type="PROSITE" id="PS52019">
    <property type="entry name" value="PKS_MFAS_DH"/>
    <property type="match status" value="1"/>
</dbReference>
<dbReference type="InterPro" id="IPR020807">
    <property type="entry name" value="PKS_DH"/>
</dbReference>
<dbReference type="Gene3D" id="3.40.50.150">
    <property type="entry name" value="Vaccinia Virus protein VP39"/>
    <property type="match status" value="1"/>
</dbReference>
<name>A0A7C8MAZ0_9PLEO</name>
<dbReference type="InterPro" id="IPR036291">
    <property type="entry name" value="NAD(P)-bd_dom_sf"/>
</dbReference>
<dbReference type="InterPro" id="IPR032821">
    <property type="entry name" value="PKS_assoc"/>
</dbReference>
<dbReference type="GO" id="GO:0016491">
    <property type="term" value="F:oxidoreductase activity"/>
    <property type="evidence" value="ECO:0007669"/>
    <property type="project" value="UniProtKB-KW"/>
</dbReference>
<dbReference type="GO" id="GO:0044550">
    <property type="term" value="P:secondary metabolite biosynthetic process"/>
    <property type="evidence" value="ECO:0007669"/>
    <property type="project" value="TreeGrafter"/>
</dbReference>
<keyword evidence="7" id="KW-0012">Acyltransferase</keyword>
<evidence type="ECO:0000313" key="13">
    <source>
        <dbReference type="EMBL" id="KAF2868562.1"/>
    </source>
</evidence>
<dbReference type="Pfam" id="PF14765">
    <property type="entry name" value="PS-DH"/>
    <property type="match status" value="1"/>
</dbReference>
<dbReference type="Gene3D" id="3.30.70.3290">
    <property type="match status" value="1"/>
</dbReference>
<dbReference type="InterPro" id="IPR049900">
    <property type="entry name" value="PKS_mFAS_DH"/>
</dbReference>
<dbReference type="Pfam" id="PF23297">
    <property type="entry name" value="ACP_SdgA_C"/>
    <property type="match status" value="1"/>
</dbReference>
<dbReference type="InterPro" id="IPR002364">
    <property type="entry name" value="Quin_OxRdtase/zeta-crystal_CS"/>
</dbReference>
<dbReference type="InterPro" id="IPR013154">
    <property type="entry name" value="ADH-like_N"/>
</dbReference>
<dbReference type="InterPro" id="IPR014031">
    <property type="entry name" value="Ketoacyl_synth_C"/>
</dbReference>
<dbReference type="InterPro" id="IPR013217">
    <property type="entry name" value="Methyltransf_12"/>
</dbReference>
<dbReference type="PANTHER" id="PTHR43775:SF29">
    <property type="entry name" value="ASPERFURANONE POLYKETIDE SYNTHASE AFOG-RELATED"/>
    <property type="match status" value="1"/>
</dbReference>
<dbReference type="SUPFAM" id="SSF50129">
    <property type="entry name" value="GroES-like"/>
    <property type="match status" value="1"/>
</dbReference>
<dbReference type="InterPro" id="IPR049551">
    <property type="entry name" value="PKS_DH_C"/>
</dbReference>
<dbReference type="SMART" id="SM00825">
    <property type="entry name" value="PKS_KS"/>
    <property type="match status" value="1"/>
</dbReference>
<dbReference type="FunFam" id="3.40.50.720:FF:000209">
    <property type="entry name" value="Polyketide synthase Pks12"/>
    <property type="match status" value="1"/>
</dbReference>
<dbReference type="InterPro" id="IPR013968">
    <property type="entry name" value="PKS_KR"/>
</dbReference>
<dbReference type="GO" id="GO:0004315">
    <property type="term" value="F:3-oxoacyl-[acyl-carrier-protein] synthase activity"/>
    <property type="evidence" value="ECO:0007669"/>
    <property type="project" value="InterPro"/>
</dbReference>
<dbReference type="SUPFAM" id="SSF47336">
    <property type="entry name" value="ACP-like"/>
    <property type="match status" value="1"/>
</dbReference>
<dbReference type="Gene3D" id="3.40.50.720">
    <property type="entry name" value="NAD(P)-binding Rossmann-like Domain"/>
    <property type="match status" value="2"/>
</dbReference>
<proteinExistence type="predicted"/>
<dbReference type="InterPro" id="IPR020841">
    <property type="entry name" value="PKS_Beta-ketoAc_synthase_dom"/>
</dbReference>
<dbReference type="Gene3D" id="1.10.1200.10">
    <property type="entry name" value="ACP-like"/>
    <property type="match status" value="1"/>
</dbReference>
<dbReference type="InterPro" id="IPR014043">
    <property type="entry name" value="Acyl_transferase_dom"/>
</dbReference>
<comment type="caution">
    <text evidence="13">The sequence shown here is derived from an EMBL/GenBank/DDBJ whole genome shotgun (WGS) entry which is preliminary data.</text>
</comment>
<evidence type="ECO:0000256" key="1">
    <source>
        <dbReference type="ARBA" id="ARBA00022450"/>
    </source>
</evidence>
<dbReference type="InterPro" id="IPR018201">
    <property type="entry name" value="Ketoacyl_synth_AS"/>
</dbReference>
<keyword evidence="6" id="KW-0511">Multifunctional enzyme</keyword>
<dbReference type="PROSITE" id="PS01162">
    <property type="entry name" value="QOR_ZETA_CRYSTAL"/>
    <property type="match status" value="1"/>
</dbReference>
<dbReference type="InterPro" id="IPR057326">
    <property type="entry name" value="KR_dom"/>
</dbReference>
<evidence type="ECO:0000256" key="4">
    <source>
        <dbReference type="ARBA" id="ARBA00022857"/>
    </source>
</evidence>
<dbReference type="Pfam" id="PF00698">
    <property type="entry name" value="Acyl_transf_1"/>
    <property type="match status" value="1"/>
</dbReference>
<feature type="domain" description="Ketosynthase family 3 (KS3)" evidence="11">
    <location>
        <begin position="1"/>
        <end position="426"/>
    </location>
</feature>
<dbReference type="CDD" id="cd02440">
    <property type="entry name" value="AdoMet_MTases"/>
    <property type="match status" value="1"/>
</dbReference>
<dbReference type="PROSITE" id="PS50075">
    <property type="entry name" value="CARRIER"/>
    <property type="match status" value="1"/>
</dbReference>
<dbReference type="InterPro" id="IPR050091">
    <property type="entry name" value="PKS_NRPS_Biosynth_Enz"/>
</dbReference>
<dbReference type="Gene3D" id="3.90.180.10">
    <property type="entry name" value="Medium-chain alcohol dehydrogenases, catalytic domain"/>
    <property type="match status" value="1"/>
</dbReference>
<protein>
    <submittedName>
        <fullName evidence="13">Polyketide synthase PksD</fullName>
    </submittedName>
</protein>
<feature type="region of interest" description="N-terminal hotdog fold" evidence="8">
    <location>
        <begin position="984"/>
        <end position="1117"/>
    </location>
</feature>
<dbReference type="Pfam" id="PF21089">
    <property type="entry name" value="PKS_DH_N"/>
    <property type="match status" value="1"/>
</dbReference>
<dbReference type="InterPro" id="IPR011032">
    <property type="entry name" value="GroES-like_sf"/>
</dbReference>
<feature type="active site" description="Proton acceptor; for dehydratase activity" evidence="8">
    <location>
        <position position="1016"/>
    </location>
</feature>
<dbReference type="Pfam" id="PF08240">
    <property type="entry name" value="ADH_N"/>
    <property type="match status" value="1"/>
</dbReference>
<dbReference type="SMART" id="SM00826">
    <property type="entry name" value="PKS_DH"/>
    <property type="match status" value="1"/>
</dbReference>
<keyword evidence="14" id="KW-1185">Reference proteome</keyword>
<keyword evidence="4" id="KW-0521">NADP</keyword>
<feature type="domain" description="PKS/mFAS DH" evidence="12">
    <location>
        <begin position="984"/>
        <end position="1296"/>
    </location>
</feature>
<organism evidence="13 14">
    <name type="scientific">Massariosphaeria phaeospora</name>
    <dbReference type="NCBI Taxonomy" id="100035"/>
    <lineage>
        <taxon>Eukaryota</taxon>
        <taxon>Fungi</taxon>
        <taxon>Dikarya</taxon>
        <taxon>Ascomycota</taxon>
        <taxon>Pezizomycotina</taxon>
        <taxon>Dothideomycetes</taxon>
        <taxon>Pleosporomycetidae</taxon>
        <taxon>Pleosporales</taxon>
        <taxon>Pleosporales incertae sedis</taxon>
        <taxon>Massariosphaeria</taxon>
    </lineage>
</organism>
<dbReference type="InterPro" id="IPR001227">
    <property type="entry name" value="Ac_transferase_dom_sf"/>
</dbReference>
<keyword evidence="5" id="KW-0560">Oxidoreductase</keyword>
<dbReference type="InterPro" id="IPR016035">
    <property type="entry name" value="Acyl_Trfase/lysoPLipase"/>
</dbReference>
<dbReference type="InterPro" id="IPR036736">
    <property type="entry name" value="ACP-like_sf"/>
</dbReference>
<reference evidence="13 14" key="1">
    <citation type="submission" date="2020-01" db="EMBL/GenBank/DDBJ databases">
        <authorList>
            <consortium name="DOE Joint Genome Institute"/>
            <person name="Haridas S."/>
            <person name="Albert R."/>
            <person name="Binder M."/>
            <person name="Bloem J."/>
            <person name="Labutti K."/>
            <person name="Salamov A."/>
            <person name="Andreopoulos B."/>
            <person name="Baker S.E."/>
            <person name="Barry K."/>
            <person name="Bills G."/>
            <person name="Bluhm B.H."/>
            <person name="Cannon C."/>
            <person name="Castanera R."/>
            <person name="Culley D.E."/>
            <person name="Daum C."/>
            <person name="Ezra D."/>
            <person name="Gonzalez J.B."/>
            <person name="Henrissat B."/>
            <person name="Kuo A."/>
            <person name="Liang C."/>
            <person name="Lipzen A."/>
            <person name="Lutzoni F."/>
            <person name="Magnuson J."/>
            <person name="Mondo S."/>
            <person name="Nolan M."/>
            <person name="Ohm R."/>
            <person name="Pangilinan J."/>
            <person name="Park H.-J.H."/>
            <person name="Ramirez L."/>
            <person name="Alfaro M."/>
            <person name="Sun H."/>
            <person name="Tritt A."/>
            <person name="Yoshinaga Y."/>
            <person name="Zwiers L.-H.L."/>
            <person name="Turgeon B.G."/>
            <person name="Goodwin S.B."/>
            <person name="Spatafora J.W."/>
            <person name="Crous P.W."/>
            <person name="Grigoriev I.V."/>
        </authorList>
    </citation>
    <scope>NUCLEOTIDE SEQUENCE [LARGE SCALE GENOMIC DNA]</scope>
    <source>
        <strain evidence="13 14">CBS 611.86</strain>
    </source>
</reference>
<dbReference type="SMART" id="SM00829">
    <property type="entry name" value="PKS_ER"/>
    <property type="match status" value="1"/>
</dbReference>
<dbReference type="InterPro" id="IPR014030">
    <property type="entry name" value="Ketoacyl_synth_N"/>
</dbReference>
<dbReference type="PROSITE" id="PS52004">
    <property type="entry name" value="KS3_2"/>
    <property type="match status" value="1"/>
</dbReference>
<dbReference type="InterPro" id="IPR016039">
    <property type="entry name" value="Thiolase-like"/>
</dbReference>
<evidence type="ECO:0000256" key="3">
    <source>
        <dbReference type="ARBA" id="ARBA00022679"/>
    </source>
</evidence>
<dbReference type="Gene3D" id="3.40.47.10">
    <property type="match status" value="1"/>
</dbReference>
<dbReference type="SUPFAM" id="SSF52151">
    <property type="entry name" value="FabD/lysophospholipase-like"/>
    <property type="match status" value="1"/>
</dbReference>
<dbReference type="InterPro" id="IPR042104">
    <property type="entry name" value="PKS_dehydratase_sf"/>
</dbReference>
<dbReference type="SUPFAM" id="SSF55048">
    <property type="entry name" value="Probable ACP-binding domain of malonyl-CoA ACP transacylase"/>
    <property type="match status" value="1"/>
</dbReference>
<dbReference type="SUPFAM" id="SSF53335">
    <property type="entry name" value="S-adenosyl-L-methionine-dependent methyltransferases"/>
    <property type="match status" value="1"/>
</dbReference>
<keyword evidence="1" id="KW-0596">Phosphopantetheine</keyword>
<evidence type="ECO:0000313" key="14">
    <source>
        <dbReference type="Proteomes" id="UP000481861"/>
    </source>
</evidence>
<gene>
    <name evidence="13" type="ORF">BDV95DRAFT_609488</name>
</gene>
<dbReference type="Gene3D" id="3.10.129.110">
    <property type="entry name" value="Polyketide synthase dehydratase"/>
    <property type="match status" value="1"/>
</dbReference>
<dbReference type="PROSITE" id="PS00012">
    <property type="entry name" value="PHOSPHOPANTETHEINE"/>
    <property type="match status" value="1"/>
</dbReference>
<dbReference type="SMART" id="SM00827">
    <property type="entry name" value="PKS_AT"/>
    <property type="match status" value="1"/>
</dbReference>
<dbReference type="InterPro" id="IPR006162">
    <property type="entry name" value="Ppantetheine_attach_site"/>
</dbReference>
<dbReference type="Pfam" id="PF02801">
    <property type="entry name" value="Ketoacyl-synt_C"/>
    <property type="match status" value="1"/>
</dbReference>
<evidence type="ECO:0000259" key="10">
    <source>
        <dbReference type="PROSITE" id="PS50075"/>
    </source>
</evidence>
<evidence type="ECO:0000256" key="7">
    <source>
        <dbReference type="ARBA" id="ARBA00023315"/>
    </source>
</evidence>
<dbReference type="InterPro" id="IPR009081">
    <property type="entry name" value="PP-bd_ACP"/>
</dbReference>
<dbReference type="InterPro" id="IPR029063">
    <property type="entry name" value="SAM-dependent_MTases_sf"/>
</dbReference>
<dbReference type="SMART" id="SM00823">
    <property type="entry name" value="PKS_PP"/>
    <property type="match status" value="1"/>
</dbReference>
<dbReference type="Pfam" id="PF16197">
    <property type="entry name" value="KAsynt_C_assoc"/>
    <property type="match status" value="1"/>
</dbReference>
<sequence length="2581" mass="283293">MEPIAIIGLAFKLPQGAEDDSSLWDILEQGKSVMTSWPKSRANIDAFYESDVDRLNTMPAKGAHFLDGDFTAFDAPFFSISKNEAIAIDPQQRMLLETTFHALENAGIPIEDVAGTQTAVYAGSMESEYHRMVSKDPDEALLHTGTGVSISIMANRISWCFDLQGPSVQINTACSSSMVGIDLACQSLRCGQSSMALVTGSNLLLSPELSLYLANLNMLSPDGICWSYDHRANGYSRGEGIIVLVLKTLSSAISAGDNIRAVIPGAGSNQDGRTPGLTQPSASSQEALIRDVYRSCNLGFETTRYVEGHGTGTQVGDSIEIKAIGSIFRSSRSRKEPLFVGSVKSNVGHLEGGSGVAGILKSILILEKGIIPPNALFEKVNPKLNAERNNIQVLASCVKWPCAGLRRISVNSFGFGGSNAHVILDDAYHTLEALNLKRGLHSLETPEPTGHRLTNGSAPETQNTNGFTEGFHEIADKPTNLIDQKTARNDSLVSETEILATRDTNSTASPVADCENQLLVYSARDETTLKRILQQYGRYYNDSIKQSPKRLQDLAYTLAKRRSRMTLRAFTVGNASLSSEDIGLLNSDCVRSSLETHLCFVFTGQGAQYANMGLDLIRYPVFKSVLSKTNEVFQALGADWSLFDKLESAEGIDLPQHSQPICTALQLALIELLKSFNISPVAVVGHSSGEIAAAYAIGALTLESACKVSYHRGRLSGALMASNAAGAMMSVNLQEGNARPYLDKILPGADIHIACVNSPTNITLAGLEVDLDDLKRHLDDDGVFAQKLKTGMAYHTPVMQQIADEYLASLGILESAVPGGNATVMVSTVTGQKVTSAELATGQYWVDNSVSPVRFVDALQYLKQAAPKLDGVKEISDYVEIGPHGALRRPVLDTLSQMSSNKESRYMFVMSKHSSPLKTIMGAAGRLFTHGHPVSITAVNQDAVTASAPSALADTPQYPFDHSRQYWYESRLSRDWRLRGPAPRNVLGIRSADWNPLEPRWRKNLSIKETPWFADHVIDGLIVLPAAGIVVIAIEAVKQMAQEHQTISGFLIKEATFMRPISMQEDKKTEITTQLRPLNNAYERTSLRFEVKIFSVDDGGDWTECFKAVIHAQLSSETATEVDAGFEARAVEQAFSSSYDDATRSCTTPVTMQNFYKWLHNQGLCHGESFRLTEDISWDGRELSVARIKNPTELYEGVVHPTVLDNCLQICCVAPSGGMTKKGLATFIPSRLRETWISATGWQYPETRMIRVRSQSKLNQTMTGFESSFAALADDGTLLCHAKEAGMSAVAHKGQTEGDQKRLLHSIDWKPQLSLLSAQQLSEYCAADEYSDDETFASEFCVELEDTIRMSLENKLTQLQSLATAPETPAHLRHFVSWIQRQLFTRPGRPTNGILAEDTDETFARLRLARPSWRIFIDIAQAITSIVQGETDALDLLFSTPVAQDFYDDFFTRTCNHKLRSYLELAMHQIPDQRILEVGAGTGGMTNQVLAILRQIEERTGGTAVSEYVYTDVSSAYFDEARHRFGNETDRMSFKLLDLDQEESSTIEPGTYDMVLAGSVLHATKNLTSTLRNLRRALKPGGKLVILEITAPDCFLMGFGFGILPGWWCGEEESRKWCPTMTESDWEVLLKETGFSGNDMVIRDYKDDRAHQVSIIISTADTPSHTAVASSRIVVVVNEDEAQKSLGSDLVSQGINSPGYQLVLVTLCQLAEIELGPTDHVIFLADLGGTILADPSDDTFRLVQEWVQQSKQLLWVTACSVSGHSYPYTGLKDGFLRTIRSENDSKRIISLSLEDDPSNIHIFWKHITQVFSSAFETASPDAEYIVRDGRISTRRLVVEEEANKDLNASIHPHTRQQPWLPGPPVKLQIGTRGTLDTLRFIEDDDTRTTLGATEVEIENRAWPVGFRDVFVALGRLDENEFGTDCAGIVKRVGEGVTGLEAGDRVCTSFFGAMKTYVYREESDVLKIPDTLSMEAACGVINPALTAWYSLIDVARLTKDDKILIHSAAGGTGQLAIQIAKMVGAEIFATVGYGHKKQLLKDEYDIPASHIFYSRDLSFAKGVMRMTNGYGVDVVLNSIVGEGLRASWDCIAPCGRFVEIGKADIYANAPLPMAAFKNNVSFFAVDLRHLHYQKLDLMRRLFRTSLELVQGGTLHCPVPCHTYSVSNIQDAFRFIQSGQNTGRVVVTVEAENTVQKHLIQRKTWKFDSNAVYLVAAGLGGVGRSILRWMASRGARQLIVPSRSGATSDGAIQVVSEISALGVNILTPKCDLSSASSIQRILSDCAQTMGPIRGCINAAMVLQDSVFDNMTRAQWNTTIRSKVQTSWNLHTLLPKGLDFFVLLSSASGILGNVSQANYAAGCTFQDTLAQFRMKHNQNSTSIDLGLMRTVGIVAENEDLQKNFEKYAGLTAIEEEEFLGLLDIIFAPDYYSSSSTAKDQITMGIVPPAELTDRDGALPLEHLDRSLFAYFSKARAASSTTGPEHSLNAAVLFRQAKTVEEMVSVVVESVVQKLARGLMIKAEEVDADRPLHLYGVDSLVAVELRNWMNKEFAADVPVFELMSGKSIVTIGQLVAKTCQVKITS</sequence>
<dbReference type="InterPro" id="IPR020806">
    <property type="entry name" value="PKS_PP-bd"/>
</dbReference>
<dbReference type="Pfam" id="PF13602">
    <property type="entry name" value="ADH_zinc_N_2"/>
    <property type="match status" value="1"/>
</dbReference>
<dbReference type="OrthoDB" id="329835at2759"/>
<keyword evidence="2" id="KW-0597">Phosphoprotein</keyword>
<dbReference type="GO" id="GO:0008270">
    <property type="term" value="F:zinc ion binding"/>
    <property type="evidence" value="ECO:0007669"/>
    <property type="project" value="InterPro"/>
</dbReference>
<evidence type="ECO:0000256" key="8">
    <source>
        <dbReference type="PROSITE-ProRule" id="PRU01363"/>
    </source>
</evidence>
<dbReference type="GO" id="GO:0006633">
    <property type="term" value="P:fatty acid biosynthetic process"/>
    <property type="evidence" value="ECO:0007669"/>
    <property type="project" value="InterPro"/>
</dbReference>
<feature type="compositionally biased region" description="Polar residues" evidence="9">
    <location>
        <begin position="452"/>
        <end position="464"/>
    </location>
</feature>
<dbReference type="CDD" id="cd05195">
    <property type="entry name" value="enoyl_red"/>
    <property type="match status" value="1"/>
</dbReference>
<evidence type="ECO:0000256" key="5">
    <source>
        <dbReference type="ARBA" id="ARBA00023002"/>
    </source>
</evidence>
<evidence type="ECO:0000256" key="9">
    <source>
        <dbReference type="SAM" id="MobiDB-lite"/>
    </source>
</evidence>
<accession>A0A7C8MAZ0</accession>
<feature type="region of interest" description="Disordered" evidence="9">
    <location>
        <begin position="443"/>
        <end position="464"/>
    </location>
</feature>
<dbReference type="GO" id="GO:1901336">
    <property type="term" value="P:lactone biosynthetic process"/>
    <property type="evidence" value="ECO:0007669"/>
    <property type="project" value="UniProtKB-ARBA"/>
</dbReference>
<dbReference type="PROSITE" id="PS00606">
    <property type="entry name" value="KS3_1"/>
    <property type="match status" value="1"/>
</dbReference>
<dbReference type="EMBL" id="JAADJZ010000018">
    <property type="protein sequence ID" value="KAF2868562.1"/>
    <property type="molecule type" value="Genomic_DNA"/>
</dbReference>
<dbReference type="GO" id="GO:0004312">
    <property type="term" value="F:fatty acid synthase activity"/>
    <property type="evidence" value="ECO:0007669"/>
    <property type="project" value="TreeGrafter"/>
</dbReference>
<dbReference type="SMART" id="SM00822">
    <property type="entry name" value="PKS_KR"/>
    <property type="match status" value="1"/>
</dbReference>
<dbReference type="InterPro" id="IPR049552">
    <property type="entry name" value="PKS_DH_N"/>
</dbReference>
<dbReference type="SUPFAM" id="SSF53901">
    <property type="entry name" value="Thiolase-like"/>
    <property type="match status" value="1"/>
</dbReference>
<evidence type="ECO:0000259" key="11">
    <source>
        <dbReference type="PROSITE" id="PS52004"/>
    </source>
</evidence>
<dbReference type="Proteomes" id="UP000481861">
    <property type="component" value="Unassembled WGS sequence"/>
</dbReference>
<dbReference type="Gene3D" id="3.40.366.10">
    <property type="entry name" value="Malonyl-Coenzyme A Acyl Carrier Protein, domain 2"/>
    <property type="match status" value="1"/>
</dbReference>
<dbReference type="SUPFAM" id="SSF51735">
    <property type="entry name" value="NAD(P)-binding Rossmann-fold domains"/>
    <property type="match status" value="2"/>
</dbReference>
<evidence type="ECO:0000256" key="6">
    <source>
        <dbReference type="ARBA" id="ARBA00023268"/>
    </source>
</evidence>
<dbReference type="Pfam" id="PF00109">
    <property type="entry name" value="ketoacyl-synt"/>
    <property type="match status" value="1"/>
</dbReference>
<dbReference type="Pfam" id="PF08242">
    <property type="entry name" value="Methyltransf_12"/>
    <property type="match status" value="1"/>
</dbReference>
<evidence type="ECO:0000256" key="2">
    <source>
        <dbReference type="ARBA" id="ARBA00022553"/>
    </source>
</evidence>
<dbReference type="InterPro" id="IPR016036">
    <property type="entry name" value="Malonyl_transacylase_ACP-bd"/>
</dbReference>
<evidence type="ECO:0000259" key="12">
    <source>
        <dbReference type="PROSITE" id="PS52019"/>
    </source>
</evidence>
<dbReference type="Pfam" id="PF08659">
    <property type="entry name" value="KR"/>
    <property type="match status" value="1"/>
</dbReference>
<dbReference type="PANTHER" id="PTHR43775">
    <property type="entry name" value="FATTY ACID SYNTHASE"/>
    <property type="match status" value="1"/>
</dbReference>
<dbReference type="CDD" id="cd00833">
    <property type="entry name" value="PKS"/>
    <property type="match status" value="1"/>
</dbReference>
<dbReference type="GO" id="GO:0031177">
    <property type="term" value="F:phosphopantetheine binding"/>
    <property type="evidence" value="ECO:0007669"/>
    <property type="project" value="InterPro"/>
</dbReference>